<keyword evidence="3" id="KW-1185">Reference proteome</keyword>
<proteinExistence type="predicted"/>
<reference evidence="2 3" key="1">
    <citation type="submission" date="2023-04" db="EMBL/GenBank/DDBJ databases">
        <title>Marinoamorphus aggregata gen. nov., sp. Nov., isolate from tissue of brittle star Ophioplocus japonicus.</title>
        <authorList>
            <person name="Kawano K."/>
            <person name="Sawayama S."/>
            <person name="Nakagawa S."/>
        </authorList>
    </citation>
    <scope>NUCLEOTIDE SEQUENCE [LARGE SCALE GENOMIC DNA]</scope>
    <source>
        <strain evidence="2 3">NKW23</strain>
    </source>
</reference>
<comment type="caution">
    <text evidence="2">The sequence shown here is derived from an EMBL/GenBank/DDBJ whole genome shotgun (WGS) entry which is preliminary data.</text>
</comment>
<feature type="region of interest" description="Disordered" evidence="1">
    <location>
        <begin position="1"/>
        <end position="51"/>
    </location>
</feature>
<feature type="region of interest" description="Disordered" evidence="1">
    <location>
        <begin position="103"/>
        <end position="125"/>
    </location>
</feature>
<dbReference type="EMBL" id="BSYI01000042">
    <property type="protein sequence ID" value="GMG84736.1"/>
    <property type="molecule type" value="Genomic_DNA"/>
</dbReference>
<gene>
    <name evidence="2" type="ORF">LNKW23_39520</name>
</gene>
<dbReference type="Proteomes" id="UP001239909">
    <property type="component" value="Unassembled WGS sequence"/>
</dbReference>
<feature type="region of interest" description="Disordered" evidence="1">
    <location>
        <begin position="144"/>
        <end position="179"/>
    </location>
</feature>
<feature type="region of interest" description="Disordered" evidence="1">
    <location>
        <begin position="245"/>
        <end position="269"/>
    </location>
</feature>
<evidence type="ECO:0000313" key="3">
    <source>
        <dbReference type="Proteomes" id="UP001239909"/>
    </source>
</evidence>
<accession>A0ABQ6LNF6</accession>
<protein>
    <submittedName>
        <fullName evidence="2">Uncharacterized protein</fullName>
    </submittedName>
</protein>
<feature type="compositionally biased region" description="Basic and acidic residues" evidence="1">
    <location>
        <begin position="15"/>
        <end position="33"/>
    </location>
</feature>
<evidence type="ECO:0000256" key="1">
    <source>
        <dbReference type="SAM" id="MobiDB-lite"/>
    </source>
</evidence>
<name>A0ABQ6LNF6_9RHOB</name>
<organism evidence="2 3">
    <name type="scientific">Paralimibaculum aggregatum</name>
    <dbReference type="NCBI Taxonomy" id="3036245"/>
    <lineage>
        <taxon>Bacteria</taxon>
        <taxon>Pseudomonadati</taxon>
        <taxon>Pseudomonadota</taxon>
        <taxon>Alphaproteobacteria</taxon>
        <taxon>Rhodobacterales</taxon>
        <taxon>Paracoccaceae</taxon>
        <taxon>Paralimibaculum</taxon>
    </lineage>
</organism>
<evidence type="ECO:0000313" key="2">
    <source>
        <dbReference type="EMBL" id="GMG84736.1"/>
    </source>
</evidence>
<sequence length="320" mass="32460">MPLAAQSGGRGPRGGRADHAACRQRRARADPCRLARSLADPGTSEGPKAGGLRRGALAALLEGRLKMASSGMPSLDAGSHETWTGSLAAGSPVTRAAGGVRWHHPVGRNASRGAGSGTGTRGGRADLGACRQRRARADPCGLARSLAVPGRPEGTKAGGPHHHTHEAQINTGSGWPPAARLPWTRVGGCRGRITRPPAGSHMPLSPALAPPRAGGASLAVMPPRRKAAARAQGEAASITRHAGGAAPVLTPAGSTAPSPLPVRPRGRNGGLHHHALAALFECGRERRHAIDRPCAGIECAALAVGPAGDRGIGLRNRLAA</sequence>